<evidence type="ECO:0000313" key="3">
    <source>
        <dbReference type="Proteomes" id="UP000256869"/>
    </source>
</evidence>
<evidence type="ECO:0000259" key="1">
    <source>
        <dbReference type="Pfam" id="PF00534"/>
    </source>
</evidence>
<accession>A0A3D9I781</accession>
<proteinExistence type="predicted"/>
<feature type="domain" description="Glycosyl transferase family 1" evidence="1">
    <location>
        <begin position="204"/>
        <end position="353"/>
    </location>
</feature>
<reference evidence="2 3" key="1">
    <citation type="submission" date="2018-07" db="EMBL/GenBank/DDBJ databases">
        <title>Genomic Encyclopedia of Type Strains, Phase III (KMG-III): the genomes of soil and plant-associated and newly described type strains.</title>
        <authorList>
            <person name="Whitman W."/>
        </authorList>
    </citation>
    <scope>NUCLEOTIDE SEQUENCE [LARGE SCALE GENOMIC DNA]</scope>
    <source>
        <strain evidence="2 3">CECT 8236</strain>
    </source>
</reference>
<dbReference type="EMBL" id="QRDY01000010">
    <property type="protein sequence ID" value="RED57628.1"/>
    <property type="molecule type" value="Genomic_DNA"/>
</dbReference>
<dbReference type="PANTHER" id="PTHR45947:SF3">
    <property type="entry name" value="SULFOQUINOVOSYL TRANSFERASE SQD2"/>
    <property type="match status" value="1"/>
</dbReference>
<dbReference type="SUPFAM" id="SSF53756">
    <property type="entry name" value="UDP-Glycosyltransferase/glycogen phosphorylase"/>
    <property type="match status" value="1"/>
</dbReference>
<dbReference type="Proteomes" id="UP000256869">
    <property type="component" value="Unassembled WGS sequence"/>
</dbReference>
<name>A0A3D9I781_9BACL</name>
<dbReference type="Gene3D" id="3.40.50.2000">
    <property type="entry name" value="Glycogen Phosphorylase B"/>
    <property type="match status" value="1"/>
</dbReference>
<dbReference type="PANTHER" id="PTHR45947">
    <property type="entry name" value="SULFOQUINOVOSYL TRANSFERASE SQD2"/>
    <property type="match status" value="1"/>
</dbReference>
<dbReference type="GO" id="GO:0016757">
    <property type="term" value="F:glycosyltransferase activity"/>
    <property type="evidence" value="ECO:0007669"/>
    <property type="project" value="InterPro"/>
</dbReference>
<keyword evidence="3" id="KW-1185">Reference proteome</keyword>
<protein>
    <submittedName>
        <fullName evidence="2">Glycosyltransferase involved in cell wall biosynthesis</fullName>
    </submittedName>
</protein>
<dbReference type="AlphaFoldDB" id="A0A3D9I781"/>
<sequence>MKGIIMKIAVIHDRLVVYAGAEKVLEQILKVYPEADLFSLVDFLPDNQRDFLQQKKSKTSFIQRLPFSRKKHLSYLPFMPIAIEQFDLSKYDLVISSSYIAAKGVITGPTQLHISYVYTPIRYAWEMQHQYLKDFGKSRGLSSIFIRMVLHYIRNWDVRSTNGVDVIVTSSKFIRNRITKTYRRDSEIIYPPVDVEGFKYNEIKEEYYFTASRLVPYKRIDLIVEAFRQLPDKKLIIIGEGPEAGKLKSKLTSNIEFLGYQSTEVLQQYMQKAKAFVFAAEEDFGIVPVEAQACGTPVIAFGKGGALETVIPLGEDLPTGIFFYEQTANSLLAAIKQFENNYKSFNAANCRNNALRFSEERFRNEFKALVDRNLKFR</sequence>
<dbReference type="InterPro" id="IPR001296">
    <property type="entry name" value="Glyco_trans_1"/>
</dbReference>
<gene>
    <name evidence="2" type="ORF">DFP95_110101</name>
</gene>
<dbReference type="CDD" id="cd03804">
    <property type="entry name" value="GT4_WbaZ-like"/>
    <property type="match status" value="1"/>
</dbReference>
<organism evidence="2 3">
    <name type="scientific">Cohnella lupini</name>
    <dbReference type="NCBI Taxonomy" id="1294267"/>
    <lineage>
        <taxon>Bacteria</taxon>
        <taxon>Bacillati</taxon>
        <taxon>Bacillota</taxon>
        <taxon>Bacilli</taxon>
        <taxon>Bacillales</taxon>
        <taxon>Paenibacillaceae</taxon>
        <taxon>Cohnella</taxon>
    </lineage>
</organism>
<dbReference type="Pfam" id="PF00534">
    <property type="entry name" value="Glycos_transf_1"/>
    <property type="match status" value="1"/>
</dbReference>
<comment type="caution">
    <text evidence="2">The sequence shown here is derived from an EMBL/GenBank/DDBJ whole genome shotgun (WGS) entry which is preliminary data.</text>
</comment>
<evidence type="ECO:0000313" key="2">
    <source>
        <dbReference type="EMBL" id="RED57628.1"/>
    </source>
</evidence>
<dbReference type="InterPro" id="IPR050194">
    <property type="entry name" value="Glycosyltransferase_grp1"/>
</dbReference>
<keyword evidence="2" id="KW-0808">Transferase</keyword>